<name>A0A2N9GR73_FAGSY</name>
<dbReference type="EMBL" id="OIVN01002260">
    <property type="protein sequence ID" value="SPD02085.1"/>
    <property type="molecule type" value="Genomic_DNA"/>
</dbReference>
<reference evidence="2" key="1">
    <citation type="submission" date="2018-02" db="EMBL/GenBank/DDBJ databases">
        <authorList>
            <person name="Cohen D.B."/>
            <person name="Kent A.D."/>
        </authorList>
    </citation>
    <scope>NUCLEOTIDE SEQUENCE</scope>
</reference>
<evidence type="ECO:0000256" key="1">
    <source>
        <dbReference type="SAM" id="MobiDB-lite"/>
    </source>
</evidence>
<protein>
    <submittedName>
        <fullName evidence="2">Uncharacterized protein</fullName>
    </submittedName>
</protein>
<feature type="region of interest" description="Disordered" evidence="1">
    <location>
        <begin position="1"/>
        <end position="85"/>
    </location>
</feature>
<sequence length="103" mass="11577">MKTHAKPKTHGSTTTPRPKPKPKATVNPRPTAPPTVNPKATRKSQARDGERAHRREMETKTQAKSHRHTAPPTVNPYFAENPNPNTLTSIILYRRKRNGINNV</sequence>
<feature type="compositionally biased region" description="Basic and acidic residues" evidence="1">
    <location>
        <begin position="45"/>
        <end position="61"/>
    </location>
</feature>
<dbReference type="AlphaFoldDB" id="A0A2N9GR73"/>
<evidence type="ECO:0000313" key="3">
    <source>
        <dbReference type="EMBL" id="SPD22318.1"/>
    </source>
</evidence>
<evidence type="ECO:0000313" key="2">
    <source>
        <dbReference type="EMBL" id="SPD02085.1"/>
    </source>
</evidence>
<gene>
    <name evidence="2" type="ORF">FSB_LOCUS29967</name>
    <name evidence="3" type="ORF">FSB_LOCUS50200</name>
</gene>
<organism evidence="2">
    <name type="scientific">Fagus sylvatica</name>
    <name type="common">Beechnut</name>
    <dbReference type="NCBI Taxonomy" id="28930"/>
    <lineage>
        <taxon>Eukaryota</taxon>
        <taxon>Viridiplantae</taxon>
        <taxon>Streptophyta</taxon>
        <taxon>Embryophyta</taxon>
        <taxon>Tracheophyta</taxon>
        <taxon>Spermatophyta</taxon>
        <taxon>Magnoliopsida</taxon>
        <taxon>eudicotyledons</taxon>
        <taxon>Gunneridae</taxon>
        <taxon>Pentapetalae</taxon>
        <taxon>rosids</taxon>
        <taxon>fabids</taxon>
        <taxon>Fagales</taxon>
        <taxon>Fagaceae</taxon>
        <taxon>Fagus</taxon>
    </lineage>
</organism>
<proteinExistence type="predicted"/>
<dbReference type="EMBL" id="OIVN01005412">
    <property type="protein sequence ID" value="SPD22318.1"/>
    <property type="molecule type" value="Genomic_DNA"/>
</dbReference>
<accession>A0A2N9GR73</accession>